<dbReference type="Proteomes" id="UP000030766">
    <property type="component" value="Unassembled WGS sequence"/>
</dbReference>
<proteinExistence type="predicted"/>
<dbReference type="SMART" id="SM00248">
    <property type="entry name" value="ANK"/>
    <property type="match status" value="9"/>
</dbReference>
<dbReference type="Gene3D" id="1.25.40.20">
    <property type="entry name" value="Ankyrin repeat-containing domain"/>
    <property type="match status" value="2"/>
</dbReference>
<dbReference type="PANTHER" id="PTHR24198:SF165">
    <property type="entry name" value="ANKYRIN REPEAT-CONTAINING PROTEIN-RELATED"/>
    <property type="match status" value="1"/>
</dbReference>
<feature type="repeat" description="ANK" evidence="3">
    <location>
        <begin position="394"/>
        <end position="426"/>
    </location>
</feature>
<name>W9JC83_FUSOX</name>
<feature type="repeat" description="ANK" evidence="3">
    <location>
        <begin position="525"/>
        <end position="557"/>
    </location>
</feature>
<keyword evidence="2 3" id="KW-0040">ANK repeat</keyword>
<dbReference type="PROSITE" id="PS50088">
    <property type="entry name" value="ANK_REPEAT"/>
    <property type="match status" value="5"/>
</dbReference>
<accession>W9JC83</accession>
<dbReference type="EMBL" id="JH717912">
    <property type="protein sequence ID" value="EWZ29481.1"/>
    <property type="molecule type" value="Genomic_DNA"/>
</dbReference>
<feature type="repeat" description="ANK" evidence="3">
    <location>
        <begin position="594"/>
        <end position="626"/>
    </location>
</feature>
<dbReference type="PROSITE" id="PS50297">
    <property type="entry name" value="ANK_REP_REGION"/>
    <property type="match status" value="3"/>
</dbReference>
<dbReference type="AlphaFoldDB" id="W9JC83"/>
<dbReference type="SUPFAM" id="SSF48403">
    <property type="entry name" value="Ankyrin repeat"/>
    <property type="match status" value="2"/>
</dbReference>
<dbReference type="HOGENOM" id="CLU_419211_0_0_1"/>
<gene>
    <name evidence="4" type="ORF">FOZG_16854</name>
</gene>
<dbReference type="Pfam" id="PF12796">
    <property type="entry name" value="Ank_2"/>
    <property type="match status" value="3"/>
</dbReference>
<feature type="repeat" description="ANK" evidence="3">
    <location>
        <begin position="561"/>
        <end position="593"/>
    </location>
</feature>
<dbReference type="PANTHER" id="PTHR24198">
    <property type="entry name" value="ANKYRIN REPEAT AND PROTEIN KINASE DOMAIN-CONTAINING PROTEIN"/>
    <property type="match status" value="1"/>
</dbReference>
<evidence type="ECO:0000256" key="1">
    <source>
        <dbReference type="ARBA" id="ARBA00022737"/>
    </source>
</evidence>
<evidence type="ECO:0000256" key="3">
    <source>
        <dbReference type="PROSITE-ProRule" id="PRU00023"/>
    </source>
</evidence>
<evidence type="ECO:0000313" key="4">
    <source>
        <dbReference type="EMBL" id="EWZ29481.1"/>
    </source>
</evidence>
<dbReference type="InterPro" id="IPR002110">
    <property type="entry name" value="Ankyrin_rpt"/>
</dbReference>
<feature type="repeat" description="ANK" evidence="3">
    <location>
        <begin position="361"/>
        <end position="393"/>
    </location>
</feature>
<protein>
    <submittedName>
        <fullName evidence="4">Uncharacterized protein</fullName>
    </submittedName>
</protein>
<organism evidence="4">
    <name type="scientific">Fusarium oxysporum Fo47</name>
    <dbReference type="NCBI Taxonomy" id="660027"/>
    <lineage>
        <taxon>Eukaryota</taxon>
        <taxon>Fungi</taxon>
        <taxon>Dikarya</taxon>
        <taxon>Ascomycota</taxon>
        <taxon>Pezizomycotina</taxon>
        <taxon>Sordariomycetes</taxon>
        <taxon>Hypocreomycetidae</taxon>
        <taxon>Hypocreales</taxon>
        <taxon>Nectriaceae</taxon>
        <taxon>Fusarium</taxon>
        <taxon>Fusarium oxysporum species complex</taxon>
    </lineage>
</organism>
<reference evidence="4" key="1">
    <citation type="submission" date="2011-06" db="EMBL/GenBank/DDBJ databases">
        <title>The Genome Sequence of Fusarium oxysporum Fo47.</title>
        <authorList>
            <consortium name="The Broad Institute Genome Sequencing Platform"/>
            <person name="Ma L.-J."/>
            <person name="Gale L.R."/>
            <person name="Schwartz D.C."/>
            <person name="Zhou S."/>
            <person name="Corby-Kistler H."/>
            <person name="Young S.K."/>
            <person name="Zeng Q."/>
            <person name="Gargeya S."/>
            <person name="Fitzgerald M."/>
            <person name="Haas B."/>
            <person name="Abouelleil A."/>
            <person name="Alvarado L."/>
            <person name="Arachchi H.M."/>
            <person name="Berlin A."/>
            <person name="Brown A."/>
            <person name="Chapman S.B."/>
            <person name="Chen Z."/>
            <person name="Dunbar C."/>
            <person name="Freedman E."/>
            <person name="Gearin G."/>
            <person name="Gellesch M."/>
            <person name="Goldberg J."/>
            <person name="Griggs A."/>
            <person name="Gujja S."/>
            <person name="Heiman D."/>
            <person name="Howarth C."/>
            <person name="Larson L."/>
            <person name="Lui A."/>
            <person name="MacDonald P.J.P."/>
            <person name="Mehta T."/>
            <person name="Montmayeur A."/>
            <person name="Murphy C."/>
            <person name="Neiman D."/>
            <person name="Pearson M."/>
            <person name="Priest M."/>
            <person name="Roberts A."/>
            <person name="Saif S."/>
            <person name="Shea T."/>
            <person name="Shenoy N."/>
            <person name="Sisk P."/>
            <person name="Stolte C."/>
            <person name="Sykes S."/>
            <person name="Wortman J."/>
            <person name="Nusbaum C."/>
            <person name="Birren B."/>
        </authorList>
    </citation>
    <scope>NUCLEOTIDE SEQUENCE [LARGE SCALE GENOMIC DNA]</scope>
    <source>
        <strain evidence="4">Fo47</strain>
    </source>
</reference>
<reference evidence="4" key="2">
    <citation type="submission" date="2012-06" db="EMBL/GenBank/DDBJ databases">
        <title>Annotation of the Genome Sequence of Fusarium oxysporum Fo47.</title>
        <authorList>
            <consortium name="The Broad Institute Genomics Platform"/>
            <person name="Ma L.-J."/>
            <person name="Corby-Kistler H."/>
            <person name="Broz K."/>
            <person name="Gale L.R."/>
            <person name="Jonkers W."/>
            <person name="O'Donnell K."/>
            <person name="Ploetz R."/>
            <person name="Steinberg C."/>
            <person name="Schwartz D.C."/>
            <person name="VanEtten H."/>
            <person name="Zhou S."/>
            <person name="Young S.K."/>
            <person name="Zeng Q."/>
            <person name="Gargeya S."/>
            <person name="Fitzgerald M."/>
            <person name="Abouelleil A."/>
            <person name="Alvarado L."/>
            <person name="Chapman S.B."/>
            <person name="Gainer-Dewar J."/>
            <person name="Goldberg J."/>
            <person name="Griggs A."/>
            <person name="Gujja S."/>
            <person name="Hansen M."/>
            <person name="Howarth C."/>
            <person name="Imamovic A."/>
            <person name="Ireland A."/>
            <person name="Larimer J."/>
            <person name="McCowan C."/>
            <person name="Murphy C."/>
            <person name="Pearson M."/>
            <person name="Poon T.W."/>
            <person name="Priest M."/>
            <person name="Roberts A."/>
            <person name="Saif S."/>
            <person name="Shea T."/>
            <person name="Sykes S."/>
            <person name="Wortman J."/>
            <person name="Nusbaum C."/>
            <person name="Birren B."/>
        </authorList>
    </citation>
    <scope>NUCLEOTIDE SEQUENCE</scope>
    <source>
        <strain evidence="4">Fo47</strain>
    </source>
</reference>
<sequence>MPVSTLSCPPCRKAKKKCNLGDAGVQTACQRRNEKGLQSECTGLELTEKAQARKRKIAATDIGNDKTCEYLPLEVFWLERLLQYSKSALANHRETRDILDQWYSEPLDVVKVLEQIEENRVLVGPKIETYANTSSSALSHYFLSKSSRTYYSGDARATLQPNWFVGETETTFPKPRPHQQASLALHALKVQESRLLRDSSLLSEGSKLSAYAQKYSEVTQHLRTIEKCAVPSLPWIHNLLSLIEVRQQRRLLISAVQATEEKDMFGRSLLHLALDLGVGDDATHLISSAANKPDAWGRRPLHIASLTGCVDLTTRLIHGQTRIHMWDNWRLQPLHYASAAGHVDIVNLLIGKVDLDPKDIYGRTPLIHCITNGHIATASVLLENGANIEFHDGTNWTPLLYAINGGRVGIVDLLLHKGAQVRPMMKTHKFMSQPLRERHLAVIKLLLERGAVEEIRRFADENLLLWAAEKGHHHLGRRLVLREEFRTPISTNGVTALAYASEKGNCEIVMELLEKEVSPNERCSGRELPLSYAIARGHVSITKELLKHKADPNARSGKGMDGQMILFKASKLGNPDIIEGLITWGADVNARDANAWTPIFHTAYNGHLSATEKLINRGADLEVSNTSDKTPLWIAKKRKHTEVADLISSHLEIV</sequence>
<dbReference type="InterPro" id="IPR036770">
    <property type="entry name" value="Ankyrin_rpt-contain_sf"/>
</dbReference>
<dbReference type="VEuPathDB" id="FungiDB:FOZG_16854"/>
<evidence type="ECO:0000256" key="2">
    <source>
        <dbReference type="ARBA" id="ARBA00023043"/>
    </source>
</evidence>
<keyword evidence="1" id="KW-0677">Repeat</keyword>